<dbReference type="Proteomes" id="UP000016761">
    <property type="component" value="Unassembled WGS sequence"/>
</dbReference>
<dbReference type="EMBL" id="AUSW01000015">
    <property type="protein sequence ID" value="ERL56202.1"/>
    <property type="molecule type" value="Genomic_DNA"/>
</dbReference>
<organism evidence="1 2">
    <name type="scientific">Psychrobacter aquaticus CMS 56</name>
    <dbReference type="NCBI Taxonomy" id="1354303"/>
    <lineage>
        <taxon>Bacteria</taxon>
        <taxon>Pseudomonadati</taxon>
        <taxon>Pseudomonadota</taxon>
        <taxon>Gammaproteobacteria</taxon>
        <taxon>Moraxellales</taxon>
        <taxon>Moraxellaceae</taxon>
        <taxon>Psychrobacter</taxon>
    </lineage>
</organism>
<dbReference type="AlphaFoldDB" id="U4T4B7"/>
<comment type="caution">
    <text evidence="1">The sequence shown here is derived from an EMBL/GenBank/DDBJ whole genome shotgun (WGS) entry which is preliminary data.</text>
</comment>
<dbReference type="SUPFAM" id="SSF56059">
    <property type="entry name" value="Glutathione synthetase ATP-binding domain-like"/>
    <property type="match status" value="1"/>
</dbReference>
<dbReference type="PATRIC" id="fig|1354303.4.peg.867"/>
<evidence type="ECO:0000313" key="2">
    <source>
        <dbReference type="Proteomes" id="UP000016761"/>
    </source>
</evidence>
<dbReference type="RefSeq" id="WP_021813533.1">
    <property type="nucleotide sequence ID" value="NZ_AUSW01000015.1"/>
</dbReference>
<reference evidence="1 2" key="1">
    <citation type="journal article" date="2013" name="Genome Announc.">
        <title>Draft Genome Sequence of Psychrobacter aquaticus Strain CMS 56T, Isolated from a Cyanobacterial Mat Sample Collected from Water Bodies in the McMurdo Dry Valley Region of Antarctica.</title>
        <authorList>
            <person name="Reddy G.S."/>
            <person name="Ara S."/>
            <person name="Singh A."/>
            <person name="Kumar Pinnaka A."/>
            <person name="Shivaji S."/>
        </authorList>
    </citation>
    <scope>NUCLEOTIDE SEQUENCE [LARGE SCALE GENOMIC DNA]</scope>
    <source>
        <strain evidence="1 2">CMS 56</strain>
    </source>
</reference>
<gene>
    <name evidence="1" type="ORF">M917_0880</name>
</gene>
<dbReference type="Gene3D" id="3.30.470.20">
    <property type="entry name" value="ATP-grasp fold, B domain"/>
    <property type="match status" value="1"/>
</dbReference>
<evidence type="ECO:0000313" key="1">
    <source>
        <dbReference type="EMBL" id="ERL56202.1"/>
    </source>
</evidence>
<keyword evidence="2" id="KW-1185">Reference proteome</keyword>
<dbReference type="STRING" id="1354303.M917_0880"/>
<sequence length="334" mass="38847">MTIYLLTLPNGAFGSAGQSWKMLDLEKIKSQLDFKVIVKSILDIENIVFNNDDILIYTSSPDENIRTFLKNSLFYVKDKIKLIPSFELLMAHEDKGFQEVLKKHKNIGDLNGRYIFDVDDHSLPFPKVLKTSQGAGSSGVFLVKKKKDLKNIRKDFLNEALKRKLINTQRKFKLSRSEYKIYSYSKKLFYPFVEQDFIPNLQHDFKVLVFGNRYFVLKRSIRKNDFRASGSGDFEFIEPSQAVLDYAKKISLALDNPYLSLDIAQSDRGCHLIEFQGTNFGPYTLLNASYRYVFKDNEWLKEENCKDLEANYGYALNHYINTKLRSSDLHKDKL</sequence>
<proteinExistence type="predicted"/>
<name>U4T4B7_9GAMM</name>
<dbReference type="OrthoDB" id="1704979at2"/>
<accession>U4T4B7</accession>
<evidence type="ECO:0008006" key="3">
    <source>
        <dbReference type="Google" id="ProtNLM"/>
    </source>
</evidence>
<protein>
    <recommendedName>
        <fullName evidence="3">ATP-grasp domain-containing protein</fullName>
    </recommendedName>
</protein>
<dbReference type="eggNOG" id="COG0189">
    <property type="taxonomic scope" value="Bacteria"/>
</dbReference>